<organism evidence="1 2">
    <name type="scientific">Parasponia andersonii</name>
    <name type="common">Sponia andersonii</name>
    <dbReference type="NCBI Taxonomy" id="3476"/>
    <lineage>
        <taxon>Eukaryota</taxon>
        <taxon>Viridiplantae</taxon>
        <taxon>Streptophyta</taxon>
        <taxon>Embryophyta</taxon>
        <taxon>Tracheophyta</taxon>
        <taxon>Spermatophyta</taxon>
        <taxon>Magnoliopsida</taxon>
        <taxon>eudicotyledons</taxon>
        <taxon>Gunneridae</taxon>
        <taxon>Pentapetalae</taxon>
        <taxon>rosids</taxon>
        <taxon>fabids</taxon>
        <taxon>Rosales</taxon>
        <taxon>Cannabaceae</taxon>
        <taxon>Parasponia</taxon>
    </lineage>
</organism>
<dbReference type="EMBL" id="JXTB01000015">
    <property type="protein sequence ID" value="PON77037.1"/>
    <property type="molecule type" value="Genomic_DNA"/>
</dbReference>
<evidence type="ECO:0000313" key="2">
    <source>
        <dbReference type="Proteomes" id="UP000237105"/>
    </source>
</evidence>
<protein>
    <submittedName>
        <fullName evidence="1">Uncharacterized protein</fullName>
    </submittedName>
</protein>
<comment type="caution">
    <text evidence="1">The sequence shown here is derived from an EMBL/GenBank/DDBJ whole genome shotgun (WGS) entry which is preliminary data.</text>
</comment>
<gene>
    <name evidence="1" type="ORF">PanWU01x14_030460</name>
</gene>
<evidence type="ECO:0000313" key="1">
    <source>
        <dbReference type="EMBL" id="PON77037.1"/>
    </source>
</evidence>
<name>A0A2P5DUT7_PARAD</name>
<dbReference type="Proteomes" id="UP000237105">
    <property type="component" value="Unassembled WGS sequence"/>
</dbReference>
<dbReference type="AlphaFoldDB" id="A0A2P5DUT7"/>
<proteinExistence type="predicted"/>
<accession>A0A2P5DUT7</accession>
<sequence>MTTYPHIELTHQTQQVNPHFQFLVLATTLGDLLQLSPCLIYLQISHYIGVFCHNTHI</sequence>
<reference evidence="2" key="1">
    <citation type="submission" date="2016-06" db="EMBL/GenBank/DDBJ databases">
        <title>Parallel loss of symbiosis genes in relatives of nitrogen-fixing non-legume Parasponia.</title>
        <authorList>
            <person name="Van Velzen R."/>
            <person name="Holmer R."/>
            <person name="Bu F."/>
            <person name="Rutten L."/>
            <person name="Van Zeijl A."/>
            <person name="Liu W."/>
            <person name="Santuari L."/>
            <person name="Cao Q."/>
            <person name="Sharma T."/>
            <person name="Shen D."/>
            <person name="Roswanjaya Y."/>
            <person name="Wardhani T."/>
            <person name="Kalhor M.S."/>
            <person name="Jansen J."/>
            <person name="Van den Hoogen J."/>
            <person name="Gungor B."/>
            <person name="Hartog M."/>
            <person name="Hontelez J."/>
            <person name="Verver J."/>
            <person name="Yang W.-C."/>
            <person name="Schijlen E."/>
            <person name="Repin R."/>
            <person name="Schilthuizen M."/>
            <person name="Schranz E."/>
            <person name="Heidstra R."/>
            <person name="Miyata K."/>
            <person name="Fedorova E."/>
            <person name="Kohlen W."/>
            <person name="Bisseling T."/>
            <person name="Smit S."/>
            <person name="Geurts R."/>
        </authorList>
    </citation>
    <scope>NUCLEOTIDE SEQUENCE [LARGE SCALE GENOMIC DNA]</scope>
    <source>
        <strain evidence="2">cv. WU1-14</strain>
    </source>
</reference>
<keyword evidence="2" id="KW-1185">Reference proteome</keyword>